<dbReference type="AlphaFoldDB" id="K7Z501"/>
<accession>K7Z501</accession>
<name>K7Z501_9PROT</name>
<dbReference type="KEGG" id="thal:A1OE_945"/>
<dbReference type="HOGENOM" id="CLU_3005546_0_0_5"/>
<evidence type="ECO:0000313" key="3">
    <source>
        <dbReference type="Proteomes" id="UP000010077"/>
    </source>
</evidence>
<feature type="transmembrane region" description="Helical" evidence="1">
    <location>
        <begin position="7"/>
        <end position="27"/>
    </location>
</feature>
<dbReference type="EMBL" id="CP003539">
    <property type="protein sequence ID" value="AFX99128.1"/>
    <property type="molecule type" value="Genomic_DNA"/>
</dbReference>
<reference evidence="2 3" key="1">
    <citation type="journal article" date="2012" name="Proc. Natl. Acad. Sci. U.S.A.">
        <title>Genome streamlining and chemical defense in a coral reef symbiosis.</title>
        <authorList>
            <person name="Kwan J.C."/>
            <person name="Donia M.S."/>
            <person name="Han A.W."/>
            <person name="Hirose E."/>
            <person name="Haygood M.G."/>
            <person name="Schmidt E.W."/>
        </authorList>
    </citation>
    <scope>NUCLEOTIDE SEQUENCE [LARGE SCALE GENOMIC DNA]</scope>
    <source>
        <strain evidence="2 3">L2</strain>
    </source>
</reference>
<sequence>MSIKIDILLFRFLSNLSPIETILHLFFYITRNFLAFDALALFKIFYFLSISSNIQM</sequence>
<keyword evidence="3" id="KW-1185">Reference proteome</keyword>
<gene>
    <name evidence="2" type="ORF">A1OE_945</name>
</gene>
<feature type="transmembrane region" description="Helical" evidence="1">
    <location>
        <begin position="33"/>
        <end position="50"/>
    </location>
</feature>
<evidence type="ECO:0000256" key="1">
    <source>
        <dbReference type="SAM" id="Phobius"/>
    </source>
</evidence>
<dbReference type="Proteomes" id="UP000010077">
    <property type="component" value="Chromosome"/>
</dbReference>
<keyword evidence="1" id="KW-1133">Transmembrane helix</keyword>
<proteinExistence type="predicted"/>
<keyword evidence="1" id="KW-0472">Membrane</keyword>
<protein>
    <submittedName>
        <fullName evidence="2">Uncharacterized protein</fullName>
    </submittedName>
</protein>
<evidence type="ECO:0000313" key="2">
    <source>
        <dbReference type="EMBL" id="AFX99128.1"/>
    </source>
</evidence>
<keyword evidence="1" id="KW-0812">Transmembrane</keyword>
<organism evidence="2 3">
    <name type="scientific">Candidatus Endolissoclinum faulkneri L2</name>
    <dbReference type="NCBI Taxonomy" id="1193729"/>
    <lineage>
        <taxon>Bacteria</taxon>
        <taxon>Pseudomonadati</taxon>
        <taxon>Pseudomonadota</taxon>
        <taxon>Alphaproteobacteria</taxon>
        <taxon>Rhodospirillales</taxon>
        <taxon>Rhodospirillaceae</taxon>
        <taxon>Candidatus Endolissoclinum</taxon>
    </lineage>
</organism>